<dbReference type="InterPro" id="IPR036388">
    <property type="entry name" value="WH-like_DNA-bd_sf"/>
</dbReference>
<dbReference type="EMBL" id="BPQH01000030">
    <property type="protein sequence ID" value="GJD53453.1"/>
    <property type="molecule type" value="Genomic_DNA"/>
</dbReference>
<feature type="domain" description="RNA polymerase sigma factor 70 region 4 type 2" evidence="6">
    <location>
        <begin position="118"/>
        <end position="163"/>
    </location>
</feature>
<accession>A0ABQ4R6W2</accession>
<dbReference type="InterPro" id="IPR013249">
    <property type="entry name" value="RNA_pol_sigma70_r4_t2"/>
</dbReference>
<comment type="similarity">
    <text evidence="1">Belongs to the sigma-70 factor family. ECF subfamily.</text>
</comment>
<evidence type="ECO:0000256" key="1">
    <source>
        <dbReference type="ARBA" id="ARBA00010641"/>
    </source>
</evidence>
<dbReference type="InterPro" id="IPR013324">
    <property type="entry name" value="RNA_pol_sigma_r3/r4-like"/>
</dbReference>
<dbReference type="NCBIfam" id="TIGR02937">
    <property type="entry name" value="sigma70-ECF"/>
    <property type="match status" value="1"/>
</dbReference>
<dbReference type="Pfam" id="PF04542">
    <property type="entry name" value="Sigma70_r2"/>
    <property type="match status" value="1"/>
</dbReference>
<dbReference type="Gene3D" id="1.10.1740.10">
    <property type="match status" value="1"/>
</dbReference>
<gene>
    <name evidence="7" type="primary">sigI</name>
    <name evidence="7" type="ORF">OPKNFCMD_6228</name>
</gene>
<dbReference type="InterPro" id="IPR007627">
    <property type="entry name" value="RNA_pol_sigma70_r2"/>
</dbReference>
<feature type="domain" description="RNA polymerase sigma-70 region 2" evidence="5">
    <location>
        <begin position="24"/>
        <end position="86"/>
    </location>
</feature>
<evidence type="ECO:0000256" key="3">
    <source>
        <dbReference type="ARBA" id="ARBA00023082"/>
    </source>
</evidence>
<evidence type="ECO:0000259" key="6">
    <source>
        <dbReference type="Pfam" id="PF08281"/>
    </source>
</evidence>
<dbReference type="InterPro" id="IPR013325">
    <property type="entry name" value="RNA_pol_sigma_r2"/>
</dbReference>
<dbReference type="PANTHER" id="PTHR43133:SF63">
    <property type="entry name" value="RNA POLYMERASE SIGMA FACTOR FECI-RELATED"/>
    <property type="match status" value="1"/>
</dbReference>
<evidence type="ECO:0000256" key="4">
    <source>
        <dbReference type="ARBA" id="ARBA00023163"/>
    </source>
</evidence>
<protein>
    <submittedName>
        <fullName evidence="7">ECF RNA polymerase sigma factor SigI</fullName>
    </submittedName>
</protein>
<dbReference type="RefSeq" id="WP_128566466.1">
    <property type="nucleotide sequence ID" value="NZ_BPQH01000030.1"/>
</dbReference>
<evidence type="ECO:0000256" key="2">
    <source>
        <dbReference type="ARBA" id="ARBA00023015"/>
    </source>
</evidence>
<keyword evidence="3" id="KW-0731">Sigma factor</keyword>
<sequence>MPRTDLPTPRRDAASALLRAFLEERARLVDYAARILGERGPAEDVVQDVGLKLCERPAVAVSGPASHYLLRMVRNAAIDRVRQAARERCRLAAADEALEVAAPCTCPLDRLECCEALRAVAAALERLPERTRRVFLAHRIDGVPQKTLASEIGVSPTLVNFMVRDAGALCRAAAA</sequence>
<keyword evidence="8" id="KW-1185">Reference proteome</keyword>
<reference evidence="7" key="1">
    <citation type="journal article" date="2021" name="Front. Microbiol.">
        <title>Comprehensive Comparative Genomics and Phenotyping of Methylobacterium Species.</title>
        <authorList>
            <person name="Alessa O."/>
            <person name="Ogura Y."/>
            <person name="Fujitani Y."/>
            <person name="Takami H."/>
            <person name="Hayashi T."/>
            <person name="Sahin N."/>
            <person name="Tani A."/>
        </authorList>
    </citation>
    <scope>NUCLEOTIDE SEQUENCE</scope>
    <source>
        <strain evidence="7">KCTC 52305</strain>
    </source>
</reference>
<keyword evidence="2" id="KW-0805">Transcription regulation</keyword>
<dbReference type="Proteomes" id="UP001055167">
    <property type="component" value="Unassembled WGS sequence"/>
</dbReference>
<comment type="caution">
    <text evidence="7">The sequence shown here is derived from an EMBL/GenBank/DDBJ whole genome shotgun (WGS) entry which is preliminary data.</text>
</comment>
<evidence type="ECO:0000313" key="7">
    <source>
        <dbReference type="EMBL" id="GJD53453.1"/>
    </source>
</evidence>
<dbReference type="Pfam" id="PF08281">
    <property type="entry name" value="Sigma70_r4_2"/>
    <property type="match status" value="1"/>
</dbReference>
<proteinExistence type="inferred from homology"/>
<dbReference type="SUPFAM" id="SSF88659">
    <property type="entry name" value="Sigma3 and sigma4 domains of RNA polymerase sigma factors"/>
    <property type="match status" value="1"/>
</dbReference>
<dbReference type="PANTHER" id="PTHR43133">
    <property type="entry name" value="RNA POLYMERASE ECF-TYPE SIGMA FACTO"/>
    <property type="match status" value="1"/>
</dbReference>
<evidence type="ECO:0000313" key="8">
    <source>
        <dbReference type="Proteomes" id="UP001055167"/>
    </source>
</evidence>
<reference evidence="7" key="2">
    <citation type="submission" date="2021-08" db="EMBL/GenBank/DDBJ databases">
        <authorList>
            <person name="Tani A."/>
            <person name="Ola A."/>
            <person name="Ogura Y."/>
            <person name="Katsura K."/>
            <person name="Hayashi T."/>
        </authorList>
    </citation>
    <scope>NUCLEOTIDE SEQUENCE</scope>
    <source>
        <strain evidence="7">KCTC 52305</strain>
    </source>
</reference>
<evidence type="ECO:0000259" key="5">
    <source>
        <dbReference type="Pfam" id="PF04542"/>
    </source>
</evidence>
<organism evidence="7 8">
    <name type="scientific">Methylobacterium crusticola</name>
    <dbReference type="NCBI Taxonomy" id="1697972"/>
    <lineage>
        <taxon>Bacteria</taxon>
        <taxon>Pseudomonadati</taxon>
        <taxon>Pseudomonadota</taxon>
        <taxon>Alphaproteobacteria</taxon>
        <taxon>Hyphomicrobiales</taxon>
        <taxon>Methylobacteriaceae</taxon>
        <taxon>Methylobacterium</taxon>
    </lineage>
</organism>
<dbReference type="InterPro" id="IPR039425">
    <property type="entry name" value="RNA_pol_sigma-70-like"/>
</dbReference>
<dbReference type="Gene3D" id="1.10.10.10">
    <property type="entry name" value="Winged helix-like DNA-binding domain superfamily/Winged helix DNA-binding domain"/>
    <property type="match status" value="1"/>
</dbReference>
<keyword evidence="4" id="KW-0804">Transcription</keyword>
<dbReference type="InterPro" id="IPR014284">
    <property type="entry name" value="RNA_pol_sigma-70_dom"/>
</dbReference>
<name>A0ABQ4R6W2_9HYPH</name>
<dbReference type="SUPFAM" id="SSF88946">
    <property type="entry name" value="Sigma2 domain of RNA polymerase sigma factors"/>
    <property type="match status" value="1"/>
</dbReference>